<feature type="compositionally biased region" description="Low complexity" evidence="1">
    <location>
        <begin position="24"/>
        <end position="35"/>
    </location>
</feature>
<dbReference type="Proteomes" id="UP001499993">
    <property type="component" value="Unassembled WGS sequence"/>
</dbReference>
<comment type="caution">
    <text evidence="2">The sequence shown here is derived from an EMBL/GenBank/DDBJ whole genome shotgun (WGS) entry which is preliminary data.</text>
</comment>
<name>A0ABP9GY26_9ACTN</name>
<sequence>MRASRGERGDAACADSGAYEAGLSGDRLDGGAAAAGDDRPPAEGGTACSENGKAPGAWRRSRWSA</sequence>
<proteinExistence type="predicted"/>
<feature type="region of interest" description="Disordered" evidence="1">
    <location>
        <begin position="24"/>
        <end position="65"/>
    </location>
</feature>
<keyword evidence="3" id="KW-1185">Reference proteome</keyword>
<evidence type="ECO:0000256" key="1">
    <source>
        <dbReference type="SAM" id="MobiDB-lite"/>
    </source>
</evidence>
<organism evidence="2 3">
    <name type="scientific">Streptomonospora halophila</name>
    <dbReference type="NCBI Taxonomy" id="427369"/>
    <lineage>
        <taxon>Bacteria</taxon>
        <taxon>Bacillati</taxon>
        <taxon>Actinomycetota</taxon>
        <taxon>Actinomycetes</taxon>
        <taxon>Streptosporangiales</taxon>
        <taxon>Nocardiopsidaceae</taxon>
        <taxon>Streptomonospora</taxon>
    </lineage>
</organism>
<gene>
    <name evidence="2" type="ORF">GCM10023224_39350</name>
</gene>
<reference evidence="3" key="1">
    <citation type="journal article" date="2019" name="Int. J. Syst. Evol. Microbiol.">
        <title>The Global Catalogue of Microorganisms (GCM) 10K type strain sequencing project: providing services to taxonomists for standard genome sequencing and annotation.</title>
        <authorList>
            <consortium name="The Broad Institute Genomics Platform"/>
            <consortium name="The Broad Institute Genome Sequencing Center for Infectious Disease"/>
            <person name="Wu L."/>
            <person name="Ma J."/>
        </authorList>
    </citation>
    <scope>NUCLEOTIDE SEQUENCE [LARGE SCALE GENOMIC DNA]</scope>
    <source>
        <strain evidence="3">JCM 18123</strain>
    </source>
</reference>
<dbReference type="EMBL" id="BAABIK010000025">
    <property type="protein sequence ID" value="GAA4951064.1"/>
    <property type="molecule type" value="Genomic_DNA"/>
</dbReference>
<accession>A0ABP9GY26</accession>
<evidence type="ECO:0000313" key="2">
    <source>
        <dbReference type="EMBL" id="GAA4951064.1"/>
    </source>
</evidence>
<protein>
    <submittedName>
        <fullName evidence="2">Uncharacterized protein</fullName>
    </submittedName>
</protein>
<evidence type="ECO:0000313" key="3">
    <source>
        <dbReference type="Proteomes" id="UP001499993"/>
    </source>
</evidence>